<sequence>MNIYYIYLYFWKIRIIDLF</sequence>
<reference evidence="1 2" key="1">
    <citation type="submission" date="2013-02" db="EMBL/GenBank/DDBJ databases">
        <title>The Genome Annotation of Plasmodium falciparum FCH/4.</title>
        <authorList>
            <consortium name="The Broad Institute Genome Sequencing Platform"/>
            <consortium name="The Broad Institute Genome Sequencing Center for Infectious Disease"/>
            <person name="Neafsey D."/>
            <person name="Hoffman S."/>
            <person name="Volkman S."/>
            <person name="Rosenthal P."/>
            <person name="Walker B."/>
            <person name="Young S.K."/>
            <person name="Zeng Q."/>
            <person name="Gargeya S."/>
            <person name="Fitzgerald M."/>
            <person name="Haas B."/>
            <person name="Abouelleil A."/>
            <person name="Allen A.W."/>
            <person name="Alvarado L."/>
            <person name="Arachchi H.M."/>
            <person name="Berlin A.M."/>
            <person name="Chapman S.B."/>
            <person name="Gainer-Dewar J."/>
            <person name="Goldberg J."/>
            <person name="Griggs A."/>
            <person name="Gujja S."/>
            <person name="Hansen M."/>
            <person name="Howarth C."/>
            <person name="Imamovic A."/>
            <person name="Ireland A."/>
            <person name="Larimer J."/>
            <person name="McCowan C."/>
            <person name="Murphy C."/>
            <person name="Pearson M."/>
            <person name="Poon T.W."/>
            <person name="Priest M."/>
            <person name="Roberts A."/>
            <person name="Saif S."/>
            <person name="Shea T."/>
            <person name="Sisk P."/>
            <person name="Sykes S."/>
            <person name="Wortman J."/>
            <person name="Nusbaum C."/>
            <person name="Birren B."/>
        </authorList>
    </citation>
    <scope>NUCLEOTIDE SEQUENCE [LARGE SCALE GENOMIC DNA]</scope>
    <source>
        <strain evidence="1 2">FCH/4</strain>
    </source>
</reference>
<dbReference type="Proteomes" id="UP000030656">
    <property type="component" value="Unassembled WGS sequence"/>
</dbReference>
<gene>
    <name evidence="1" type="ORF">PFFCH_01147</name>
</gene>
<accession>A0A024VSL4</accession>
<dbReference type="EMBL" id="KI927854">
    <property type="protein sequence ID" value="ETW31422.1"/>
    <property type="molecule type" value="Genomic_DNA"/>
</dbReference>
<name>A0A024VSL4_PLAFA</name>
<evidence type="ECO:0000313" key="2">
    <source>
        <dbReference type="Proteomes" id="UP000030656"/>
    </source>
</evidence>
<protein>
    <submittedName>
        <fullName evidence="1">Uncharacterized protein</fullName>
    </submittedName>
</protein>
<reference evidence="1 2" key="2">
    <citation type="submission" date="2013-02" db="EMBL/GenBank/DDBJ databases">
        <title>The Genome Sequence of Plasmodium falciparum FCH/4.</title>
        <authorList>
            <consortium name="The Broad Institute Genome Sequencing Platform"/>
            <consortium name="The Broad Institute Genome Sequencing Center for Infectious Disease"/>
            <person name="Neafsey D."/>
            <person name="Cheeseman I."/>
            <person name="Volkman S."/>
            <person name="Adams J."/>
            <person name="Walker B."/>
            <person name="Young S.K."/>
            <person name="Zeng Q."/>
            <person name="Gargeya S."/>
            <person name="Fitzgerald M."/>
            <person name="Haas B."/>
            <person name="Abouelleil A."/>
            <person name="Alvarado L."/>
            <person name="Arachchi H.M."/>
            <person name="Berlin A.M."/>
            <person name="Chapman S.B."/>
            <person name="Dewar J."/>
            <person name="Goldberg J."/>
            <person name="Griggs A."/>
            <person name="Gujja S."/>
            <person name="Hansen M."/>
            <person name="Howarth C."/>
            <person name="Imamovic A."/>
            <person name="Larimer J."/>
            <person name="McCowan C."/>
            <person name="Murphy C."/>
            <person name="Neiman D."/>
            <person name="Pearson M."/>
            <person name="Priest M."/>
            <person name="Roberts A."/>
            <person name="Saif S."/>
            <person name="Shea T."/>
            <person name="Sisk P."/>
            <person name="Sykes S."/>
            <person name="Wortman J."/>
            <person name="Nusbaum C."/>
            <person name="Birren B."/>
        </authorList>
    </citation>
    <scope>NUCLEOTIDE SEQUENCE [LARGE SCALE GENOMIC DNA]</scope>
    <source>
        <strain evidence="1 2">FCH/4</strain>
    </source>
</reference>
<evidence type="ECO:0000313" key="1">
    <source>
        <dbReference type="EMBL" id="ETW31422.1"/>
    </source>
</evidence>
<organism evidence="1 2">
    <name type="scientific">Plasmodium falciparum FCH/4</name>
    <dbReference type="NCBI Taxonomy" id="1036724"/>
    <lineage>
        <taxon>Eukaryota</taxon>
        <taxon>Sar</taxon>
        <taxon>Alveolata</taxon>
        <taxon>Apicomplexa</taxon>
        <taxon>Aconoidasida</taxon>
        <taxon>Haemosporida</taxon>
        <taxon>Plasmodiidae</taxon>
        <taxon>Plasmodium</taxon>
        <taxon>Plasmodium (Laverania)</taxon>
    </lineage>
</organism>
<proteinExistence type="predicted"/>
<dbReference type="AlphaFoldDB" id="A0A024VSL4"/>